<dbReference type="Pfam" id="PF01150">
    <property type="entry name" value="GDA1_CD39"/>
    <property type="match status" value="1"/>
</dbReference>
<comment type="similarity">
    <text evidence="1 5">Belongs to the GDA1/CD39 NTPase family.</text>
</comment>
<dbReference type="PANTHER" id="PTHR11782:SF82">
    <property type="entry name" value="APYRASE 3-RELATED"/>
    <property type="match status" value="1"/>
</dbReference>
<dbReference type="HOGENOM" id="CLU_010246_0_0_1"/>
<dbReference type="GO" id="GO:0016020">
    <property type="term" value="C:membrane"/>
    <property type="evidence" value="ECO:0007669"/>
    <property type="project" value="TreeGrafter"/>
</dbReference>
<reference evidence="6" key="2">
    <citation type="submission" date="2015-03" db="UniProtKB">
        <authorList>
            <consortium name="EnsemblPlants"/>
        </authorList>
    </citation>
    <scope>IDENTIFICATION</scope>
</reference>
<dbReference type="eggNOG" id="KOG1385">
    <property type="taxonomic scope" value="Eukaryota"/>
</dbReference>
<organism evidence="6">
    <name type="scientific">Oryza barthii</name>
    <dbReference type="NCBI Taxonomy" id="65489"/>
    <lineage>
        <taxon>Eukaryota</taxon>
        <taxon>Viridiplantae</taxon>
        <taxon>Streptophyta</taxon>
        <taxon>Embryophyta</taxon>
        <taxon>Tracheophyta</taxon>
        <taxon>Spermatophyta</taxon>
        <taxon>Magnoliopsida</taxon>
        <taxon>Liliopsida</taxon>
        <taxon>Poales</taxon>
        <taxon>Poaceae</taxon>
        <taxon>BOP clade</taxon>
        <taxon>Oryzoideae</taxon>
        <taxon>Oryzeae</taxon>
        <taxon>Oryzinae</taxon>
        <taxon>Oryza</taxon>
    </lineage>
</organism>
<evidence type="ECO:0000256" key="4">
    <source>
        <dbReference type="PIRSR" id="PIRSR600407-2"/>
    </source>
</evidence>
<dbReference type="GO" id="GO:0009134">
    <property type="term" value="P:nucleoside diphosphate catabolic process"/>
    <property type="evidence" value="ECO:0007669"/>
    <property type="project" value="TreeGrafter"/>
</dbReference>
<dbReference type="Gene3D" id="3.30.420.150">
    <property type="entry name" value="Exopolyphosphatase. Domain 2"/>
    <property type="match status" value="1"/>
</dbReference>
<protein>
    <recommendedName>
        <fullName evidence="8">Apyrase</fullName>
    </recommendedName>
</protein>
<evidence type="ECO:0000256" key="3">
    <source>
        <dbReference type="PIRSR" id="PIRSR600407-1"/>
    </source>
</evidence>
<keyword evidence="7" id="KW-1185">Reference proteome</keyword>
<dbReference type="EnsemblPlants" id="OBART11G01580.1">
    <property type="protein sequence ID" value="OBART11G01580.1"/>
    <property type="gene ID" value="OBART11G01580"/>
</dbReference>
<evidence type="ECO:0000256" key="1">
    <source>
        <dbReference type="ARBA" id="ARBA00009283"/>
    </source>
</evidence>
<proteinExistence type="inferred from homology"/>
<dbReference type="GO" id="GO:0005524">
    <property type="term" value="F:ATP binding"/>
    <property type="evidence" value="ECO:0007669"/>
    <property type="project" value="UniProtKB-KW"/>
</dbReference>
<evidence type="ECO:0000313" key="6">
    <source>
        <dbReference type="EnsemblPlants" id="OBART11G01580.1"/>
    </source>
</evidence>
<dbReference type="PaxDb" id="65489-OBART11G01580.1"/>
<dbReference type="PANTHER" id="PTHR11782">
    <property type="entry name" value="ADENOSINE/GUANOSINE DIPHOSPHATASE"/>
    <property type="match status" value="1"/>
</dbReference>
<dbReference type="InterPro" id="IPR000407">
    <property type="entry name" value="GDA1_CD39_NTPase"/>
</dbReference>
<feature type="binding site" evidence="4">
    <location>
        <begin position="159"/>
        <end position="163"/>
    </location>
    <ligand>
        <name>ATP</name>
        <dbReference type="ChEBI" id="CHEBI:30616"/>
    </ligand>
</feature>
<reference evidence="6" key="1">
    <citation type="journal article" date="2009" name="Rice">
        <title>De Novo Next Generation Sequencing of Plant Genomes.</title>
        <authorList>
            <person name="Rounsley S."/>
            <person name="Marri P.R."/>
            <person name="Yu Y."/>
            <person name="He R."/>
            <person name="Sisneros N."/>
            <person name="Goicoechea J.L."/>
            <person name="Lee S.J."/>
            <person name="Angelova A."/>
            <person name="Kudrna D."/>
            <person name="Luo M."/>
            <person name="Affourtit J."/>
            <person name="Desany B."/>
            <person name="Knight J."/>
            <person name="Niazi F."/>
            <person name="Egholm M."/>
            <person name="Wing R.A."/>
        </authorList>
    </citation>
    <scope>NUCLEOTIDE SEQUENCE [LARGE SCALE GENOMIC DNA]</scope>
    <source>
        <strain evidence="6">cv. IRGC 105608</strain>
    </source>
</reference>
<dbReference type="PROSITE" id="PS01238">
    <property type="entry name" value="GDA1_CD39_NTPASE"/>
    <property type="match status" value="1"/>
</dbReference>
<dbReference type="GO" id="GO:0017110">
    <property type="term" value="F:nucleoside diphosphate phosphatase activity"/>
    <property type="evidence" value="ECO:0007669"/>
    <property type="project" value="TreeGrafter"/>
</dbReference>
<dbReference type="Gramene" id="OBART11G01580.1">
    <property type="protein sequence ID" value="OBART11G01580.1"/>
    <property type="gene ID" value="OBART11G01580"/>
</dbReference>
<keyword evidence="4" id="KW-0547">Nucleotide-binding</keyword>
<dbReference type="STRING" id="65489.A0A0D3HHN2"/>
<name>A0A0D3HHN2_9ORYZ</name>
<sequence length="386" mass="42624">MGPGRYAVILDAGSTGTRVHVFRFDKKIDLLKIGDDIEVDPGLSSYAGRPQEAAKSIMPLLDRANHAVPTWLMNKTPLELGVSQLLDSDLLEMTRQTKFLKRQVRDVVHTKTKFQYNPYWINVLSGSQEGSYMWVALNYLLDRLGGDYSKTVGVIDLGGGSVQMAYAISTGTAANAPEVPDGQDPYITKEYLKGRDYNVYVHSYLHYGARASRVEILKRKNGTFSNCMLRGFSGKYIYNGEQYDATAAPQGADYHKCRDDVVKALNLDAPCETNNCSFNGVWNGGGGAGQDELYVATSFYYMASDIRFIDSVAPSAKSTPAAYKVAAEKVCSLSVEEAKVAYPRARLEATKKMTLVEKVKHGEYYIEAAWPLGTAIEAVSPKKKHQ</sequence>
<dbReference type="Gene3D" id="3.30.420.40">
    <property type="match status" value="1"/>
</dbReference>
<keyword evidence="4" id="KW-0067">ATP-binding</keyword>
<evidence type="ECO:0000256" key="2">
    <source>
        <dbReference type="ARBA" id="ARBA00022801"/>
    </source>
</evidence>
<evidence type="ECO:0000256" key="5">
    <source>
        <dbReference type="RuleBase" id="RU003833"/>
    </source>
</evidence>
<keyword evidence="2 5" id="KW-0378">Hydrolase</keyword>
<evidence type="ECO:0008006" key="8">
    <source>
        <dbReference type="Google" id="ProtNLM"/>
    </source>
</evidence>
<dbReference type="Proteomes" id="UP000026960">
    <property type="component" value="Chromosome 11"/>
</dbReference>
<evidence type="ECO:0000313" key="7">
    <source>
        <dbReference type="Proteomes" id="UP000026960"/>
    </source>
</evidence>
<accession>A0A0D3HHN2</accession>
<feature type="active site" description="Proton acceptor" evidence="3">
    <location>
        <position position="129"/>
    </location>
</feature>
<dbReference type="AlphaFoldDB" id="A0A0D3HHN2"/>